<evidence type="ECO:0000256" key="5">
    <source>
        <dbReference type="ARBA" id="ARBA00022692"/>
    </source>
</evidence>
<evidence type="ECO:0000256" key="7">
    <source>
        <dbReference type="ARBA" id="ARBA00023078"/>
    </source>
</evidence>
<keyword evidence="6 10" id="KW-1133">Transmembrane helix</keyword>
<dbReference type="GO" id="GO:0009522">
    <property type="term" value="C:photosystem I"/>
    <property type="evidence" value="ECO:0007669"/>
    <property type="project" value="InterPro"/>
</dbReference>
<sequence length="177" mass="19977">MKEENIIGSRRSSNYLWACITLIGGVTFILSGLSSYIQVNLLPVTDSTQLVFFPQGITMIFYGTMSGLLSMYLWLVIIWDIGGGYNRFDLDRGVITVFRRGFPGENRKINLTYPIQEIKSIKVCIKEGLNPKREIYLCTKDQRTIPLTHVSQPEKLADIESHATNLAQFLGVLLEGL</sequence>
<dbReference type="InterPro" id="IPR003359">
    <property type="entry name" value="PSI_Ycf4_assembly"/>
</dbReference>
<keyword evidence="5 10" id="KW-0812">Transmembrane</keyword>
<dbReference type="PANTHER" id="PTHR33288">
    <property type="match status" value="1"/>
</dbReference>
<comment type="subcellular location">
    <subcellularLocation>
        <location evidence="10">Cellular thylakoid membrane</location>
        <topology evidence="10">Multi-pass membrane protein</topology>
    </subcellularLocation>
    <subcellularLocation>
        <location evidence="9">Plastid thylakoid membrane</location>
        <topology evidence="9">Multi-pass membrane protein</topology>
    </subcellularLocation>
</comment>
<dbReference type="HAMAP" id="MF_00437">
    <property type="entry name" value="Ycf4"/>
    <property type="match status" value="1"/>
</dbReference>
<evidence type="ECO:0000256" key="1">
    <source>
        <dbReference type="ARBA" id="ARBA00002862"/>
    </source>
</evidence>
<dbReference type="GO" id="GO:0055035">
    <property type="term" value="C:plastid thylakoid membrane"/>
    <property type="evidence" value="ECO:0007669"/>
    <property type="project" value="UniProtKB-SubCell"/>
</dbReference>
<evidence type="ECO:0000313" key="11">
    <source>
        <dbReference type="EMBL" id="WDA99106.1"/>
    </source>
</evidence>
<proteinExistence type="inferred from homology"/>
<evidence type="ECO:0000256" key="2">
    <source>
        <dbReference type="ARBA" id="ARBA00008198"/>
    </source>
</evidence>
<feature type="transmembrane region" description="Helical" evidence="10">
    <location>
        <begin position="59"/>
        <end position="82"/>
    </location>
</feature>
<protein>
    <recommendedName>
        <fullName evidence="3 10">Photosystem I assembly protein Ycf4</fullName>
    </recommendedName>
</protein>
<comment type="function">
    <text evidence="1 10">Seems to be required for the assembly of the photosystem I complex.</text>
</comment>
<keyword evidence="11" id="KW-0934">Plastid</keyword>
<dbReference type="GO" id="GO:0015979">
    <property type="term" value="P:photosynthesis"/>
    <property type="evidence" value="ECO:0007669"/>
    <property type="project" value="UniProtKB-UniRule"/>
</dbReference>
<keyword evidence="4 10" id="KW-0602">Photosynthesis</keyword>
<name>A0A9Y1I2J8_9RHOD</name>
<evidence type="ECO:0000256" key="3">
    <source>
        <dbReference type="ARBA" id="ARBA00015395"/>
    </source>
</evidence>
<evidence type="ECO:0000256" key="8">
    <source>
        <dbReference type="ARBA" id="ARBA00023136"/>
    </source>
</evidence>
<accession>A0A9Y1I2J8</accession>
<gene>
    <name evidence="10 11" type="primary">ycf4</name>
    <name evidence="11" type="ORF">GRSY_101</name>
</gene>
<dbReference type="PANTHER" id="PTHR33288:SF4">
    <property type="entry name" value="PHOTOSYSTEM I ASSEMBLY PROTEIN YCF4"/>
    <property type="match status" value="1"/>
</dbReference>
<dbReference type="AlphaFoldDB" id="A0A9Y1I2J8"/>
<organism evidence="11">
    <name type="scientific">Gronococcus sybilensis</name>
    <dbReference type="NCBI Taxonomy" id="3028029"/>
    <lineage>
        <taxon>Eukaryota</taxon>
        <taxon>Rhodophyta</taxon>
        <taxon>Bangiophyceae</taxon>
        <taxon>Cavernulicolales</taxon>
        <taxon>Cavernulicolaceae</taxon>
        <taxon>Gronococcus</taxon>
    </lineage>
</organism>
<dbReference type="Pfam" id="PF02392">
    <property type="entry name" value="Ycf4"/>
    <property type="match status" value="1"/>
</dbReference>
<evidence type="ECO:0000256" key="9">
    <source>
        <dbReference type="ARBA" id="ARBA00046286"/>
    </source>
</evidence>
<evidence type="ECO:0000256" key="10">
    <source>
        <dbReference type="HAMAP-Rule" id="MF_00437"/>
    </source>
</evidence>
<keyword evidence="7 10" id="KW-0793">Thylakoid</keyword>
<dbReference type="NCBIfam" id="NF002712">
    <property type="entry name" value="PRK02542.1"/>
    <property type="match status" value="1"/>
</dbReference>
<evidence type="ECO:0000256" key="6">
    <source>
        <dbReference type="ARBA" id="ARBA00022989"/>
    </source>
</evidence>
<comment type="similarity">
    <text evidence="2 10">Belongs to the Ycf4 family.</text>
</comment>
<evidence type="ECO:0000256" key="4">
    <source>
        <dbReference type="ARBA" id="ARBA00022531"/>
    </source>
</evidence>
<geneLocation type="plastid" evidence="11"/>
<feature type="transmembrane region" description="Helical" evidence="10">
    <location>
        <begin position="15"/>
        <end position="39"/>
    </location>
</feature>
<dbReference type="EMBL" id="OP616812">
    <property type="protein sequence ID" value="WDA99106.1"/>
    <property type="molecule type" value="Genomic_DNA"/>
</dbReference>
<keyword evidence="8 10" id="KW-0472">Membrane</keyword>
<reference evidence="11" key="1">
    <citation type="journal article" date="2023" name="J. Phycol.">
        <title>Revised classification of the Cyanidiophyceae based on plastid genome data with descriptions of the Cavernulicolales ord. nov. and Galdieriales ord. nov. (Rhodophyta).</title>
        <authorList>
            <person name="Park S.I."/>
            <person name="Cho C.H."/>
            <person name="Ciniglia C."/>
            <person name="Huang T.Y."/>
            <person name="Liu S.L."/>
            <person name="Bustamante D.E."/>
            <person name="Calderon M.S."/>
            <person name="Mansilla A."/>
            <person name="McDermott T."/>
            <person name="Andersen R.A."/>
            <person name="Yoon H.S."/>
        </authorList>
    </citation>
    <scope>NUCLEOTIDE SEQUENCE</scope>
</reference>